<comment type="caution">
    <text evidence="1">The sequence shown here is derived from an EMBL/GenBank/DDBJ whole genome shotgun (WGS) entry which is preliminary data.</text>
</comment>
<sequence>MSSDHISSSDDLVQLDDHQILTAPEPVQTQQQNIKQFLMEYGPQFSVEHRCSELDVLREIGSFQEKVKNLNFNYNFDEESYAYYSKLQNVIRLELTEFRSYMAHEVAKNLKKESERNKSRNYGYRIRGYYYEFGEIQDPDFRPNEYNGRK</sequence>
<reference evidence="1 2" key="1">
    <citation type="submission" date="2024-07" db="EMBL/GenBank/DDBJ databases">
        <authorList>
            <person name="Akdeniz Z."/>
        </authorList>
    </citation>
    <scope>NUCLEOTIDE SEQUENCE [LARGE SCALE GENOMIC DNA]</scope>
</reference>
<proteinExistence type="predicted"/>
<evidence type="ECO:0000313" key="1">
    <source>
        <dbReference type="EMBL" id="CAL6010940.1"/>
    </source>
</evidence>
<evidence type="ECO:0000313" key="2">
    <source>
        <dbReference type="Proteomes" id="UP001642409"/>
    </source>
</evidence>
<dbReference type="Proteomes" id="UP001642409">
    <property type="component" value="Unassembled WGS sequence"/>
</dbReference>
<organism evidence="1 2">
    <name type="scientific">Hexamita inflata</name>
    <dbReference type="NCBI Taxonomy" id="28002"/>
    <lineage>
        <taxon>Eukaryota</taxon>
        <taxon>Metamonada</taxon>
        <taxon>Diplomonadida</taxon>
        <taxon>Hexamitidae</taxon>
        <taxon>Hexamitinae</taxon>
        <taxon>Hexamita</taxon>
    </lineage>
</organism>
<accession>A0ABP1I7C6</accession>
<name>A0ABP1I7C6_9EUKA</name>
<dbReference type="EMBL" id="CAXDID020000062">
    <property type="protein sequence ID" value="CAL6010940.1"/>
    <property type="molecule type" value="Genomic_DNA"/>
</dbReference>
<keyword evidence="2" id="KW-1185">Reference proteome</keyword>
<gene>
    <name evidence="1" type="ORF">HINF_LOCUS22328</name>
</gene>
<protein>
    <submittedName>
        <fullName evidence="1">Fip1_motif-containing protein</fullName>
    </submittedName>
</protein>